<dbReference type="PROSITE" id="PS01102">
    <property type="entry name" value="ZF_DKSA_1"/>
    <property type="match status" value="1"/>
</dbReference>
<dbReference type="RefSeq" id="WP_011878039.1">
    <property type="nucleotide sequence ID" value="NC_009253.1"/>
</dbReference>
<dbReference type="eggNOG" id="COG1734">
    <property type="taxonomic scope" value="Bacteria"/>
</dbReference>
<evidence type="ECO:0000256" key="3">
    <source>
        <dbReference type="ARBA" id="ARBA00022833"/>
    </source>
</evidence>
<dbReference type="AlphaFoldDB" id="A4J571"/>
<evidence type="ECO:0000256" key="1">
    <source>
        <dbReference type="ARBA" id="ARBA00022723"/>
    </source>
</evidence>
<dbReference type="InterPro" id="IPR000962">
    <property type="entry name" value="Znf_DskA_TraR"/>
</dbReference>
<dbReference type="Pfam" id="PF01258">
    <property type="entry name" value="zf-dskA_traR"/>
    <property type="match status" value="1"/>
</dbReference>
<evidence type="ECO:0000259" key="6">
    <source>
        <dbReference type="Pfam" id="PF01258"/>
    </source>
</evidence>
<dbReference type="GO" id="GO:0008270">
    <property type="term" value="F:zinc ion binding"/>
    <property type="evidence" value="ECO:0007669"/>
    <property type="project" value="UniProtKB-KW"/>
</dbReference>
<dbReference type="InterPro" id="IPR037187">
    <property type="entry name" value="DnaK_N"/>
</dbReference>
<dbReference type="SUPFAM" id="SSF109635">
    <property type="entry name" value="DnaK suppressor protein DksA, alpha-hairpin domain"/>
    <property type="match status" value="1"/>
</dbReference>
<evidence type="ECO:0000313" key="7">
    <source>
        <dbReference type="EMBL" id="ABO50224.1"/>
    </source>
</evidence>
<feature type="domain" description="Zinc finger DksA/TraR C4-type" evidence="6">
    <location>
        <begin position="88"/>
        <end position="123"/>
    </location>
</feature>
<dbReference type="Gene3D" id="1.20.120.910">
    <property type="entry name" value="DksA, coiled-coil domain"/>
    <property type="match status" value="1"/>
</dbReference>
<dbReference type="KEGG" id="drm:Dred_1697"/>
<evidence type="ECO:0000256" key="5">
    <source>
        <dbReference type="SAM" id="MobiDB-lite"/>
    </source>
</evidence>
<gene>
    <name evidence="7" type="ordered locus">Dred_1697</name>
</gene>
<protein>
    <submittedName>
        <fullName evidence="7">Transcriptional regulator, TraR/DksA family</fullName>
    </submittedName>
</protein>
<accession>A4J571</accession>
<dbReference type="Proteomes" id="UP000001556">
    <property type="component" value="Chromosome"/>
</dbReference>
<reference evidence="7 8" key="1">
    <citation type="submission" date="2007-03" db="EMBL/GenBank/DDBJ databases">
        <title>Complete sequence of Desulfotomaculum reducens MI-1.</title>
        <authorList>
            <consortium name="US DOE Joint Genome Institute"/>
            <person name="Copeland A."/>
            <person name="Lucas S."/>
            <person name="Lapidus A."/>
            <person name="Barry K."/>
            <person name="Detter J.C."/>
            <person name="Glavina del Rio T."/>
            <person name="Hammon N."/>
            <person name="Israni S."/>
            <person name="Dalin E."/>
            <person name="Tice H."/>
            <person name="Pitluck S."/>
            <person name="Sims D."/>
            <person name="Brettin T."/>
            <person name="Bruce D."/>
            <person name="Han C."/>
            <person name="Tapia R."/>
            <person name="Schmutz J."/>
            <person name="Larimer F."/>
            <person name="Land M."/>
            <person name="Hauser L."/>
            <person name="Kyrpides N."/>
            <person name="Kim E."/>
            <person name="Tebo B.M."/>
            <person name="Richardson P."/>
        </authorList>
    </citation>
    <scope>NUCLEOTIDE SEQUENCE [LARGE SCALE GENOMIC DNA]</scope>
    <source>
        <strain evidence="7 8">MI-1</strain>
    </source>
</reference>
<evidence type="ECO:0000256" key="2">
    <source>
        <dbReference type="ARBA" id="ARBA00022771"/>
    </source>
</evidence>
<dbReference type="PANTHER" id="PTHR33823:SF4">
    <property type="entry name" value="GENERAL STRESS PROTEIN 16O"/>
    <property type="match status" value="1"/>
</dbReference>
<evidence type="ECO:0000313" key="8">
    <source>
        <dbReference type="Proteomes" id="UP000001556"/>
    </source>
</evidence>
<keyword evidence="8" id="KW-1185">Reference proteome</keyword>
<dbReference type="OrthoDB" id="9811543at2"/>
<name>A4J571_DESRM</name>
<dbReference type="InterPro" id="IPR014240">
    <property type="entry name" value="YteA"/>
</dbReference>
<dbReference type="STRING" id="349161.Dred_1697"/>
<feature type="zinc finger region" description="dksA C4-type" evidence="4">
    <location>
        <begin position="93"/>
        <end position="117"/>
    </location>
</feature>
<keyword evidence="2" id="KW-0863">Zinc-finger</keyword>
<dbReference type="HOGENOM" id="CLU_043144_1_0_9"/>
<organism evidence="7 8">
    <name type="scientific">Desulforamulus reducens (strain ATCC BAA-1160 / DSM 100696 / MI-1)</name>
    <name type="common">Desulfotomaculum reducens</name>
    <dbReference type="NCBI Taxonomy" id="349161"/>
    <lineage>
        <taxon>Bacteria</taxon>
        <taxon>Bacillati</taxon>
        <taxon>Bacillota</taxon>
        <taxon>Clostridia</taxon>
        <taxon>Eubacteriales</taxon>
        <taxon>Peptococcaceae</taxon>
        <taxon>Desulforamulus</taxon>
    </lineage>
</organism>
<dbReference type="SUPFAM" id="SSF57716">
    <property type="entry name" value="Glucocorticoid receptor-like (DNA-binding domain)"/>
    <property type="match status" value="1"/>
</dbReference>
<dbReference type="PANTHER" id="PTHR33823">
    <property type="entry name" value="RNA POLYMERASE-BINDING TRANSCRIPTION FACTOR DKSA-RELATED"/>
    <property type="match status" value="1"/>
</dbReference>
<proteinExistence type="predicted"/>
<feature type="region of interest" description="Disordered" evidence="5">
    <location>
        <begin position="213"/>
        <end position="234"/>
    </location>
</feature>
<dbReference type="EMBL" id="CP000612">
    <property type="protein sequence ID" value="ABO50224.1"/>
    <property type="molecule type" value="Genomic_DNA"/>
</dbReference>
<evidence type="ECO:0000256" key="4">
    <source>
        <dbReference type="PROSITE-ProRule" id="PRU00510"/>
    </source>
</evidence>
<keyword evidence="3" id="KW-0862">Zinc</keyword>
<dbReference type="InterPro" id="IPR020458">
    <property type="entry name" value="Znf_DskA_TraR_CS"/>
</dbReference>
<sequence>MLDQQQIECYKNKLLNMREHMLDRIEGMNEGGMGESMSDSFGELSTYDNHPGDVATEMFERGKDFALREDAITTLGAIDDALDKMEEGMYGICEVCHQEISQDRLEAIPYTTQCIDCKSRDEHLPKSHERSAEEDVLKNPFSRSWKDHEDYNGFDGEDAWETVARWNEHADRSQAGSYYGDEEMIVEEHQETFEDPDSIPYEIGEDGVIYESFRGRDDDSSPNERINIGFNEYK</sequence>
<keyword evidence="1" id="KW-0479">Metal-binding</keyword>
<dbReference type="NCBIfam" id="TIGR02890">
    <property type="entry name" value="bacill_yteA"/>
    <property type="match status" value="1"/>
</dbReference>
<dbReference type="PROSITE" id="PS51128">
    <property type="entry name" value="ZF_DKSA_2"/>
    <property type="match status" value="1"/>
</dbReference>